<evidence type="ECO:0000313" key="3">
    <source>
        <dbReference type="Proteomes" id="UP000032670"/>
    </source>
</evidence>
<gene>
    <name evidence="2" type="ORF">Abor_012_030</name>
</gene>
<reference evidence="2 3" key="1">
    <citation type="submission" date="2012-11" db="EMBL/GenBank/DDBJ databases">
        <title>Whole genome sequence of Acetobacter orientalis 21F-2.</title>
        <authorList>
            <person name="Azuma Y."/>
            <person name="Higashiura N."/>
            <person name="Hirakawa H."/>
            <person name="Matsushita K."/>
        </authorList>
    </citation>
    <scope>NUCLEOTIDE SEQUENCE [LARGE SCALE GENOMIC DNA]</scope>
    <source>
        <strain evidence="2 3">21F-2</strain>
    </source>
</reference>
<evidence type="ECO:0000256" key="1">
    <source>
        <dbReference type="SAM" id="Phobius"/>
    </source>
</evidence>
<feature type="transmembrane region" description="Helical" evidence="1">
    <location>
        <begin position="97"/>
        <end position="119"/>
    </location>
</feature>
<dbReference type="RefSeq" id="WP_048840745.1">
    <property type="nucleotide sequence ID" value="NZ_BJVV01000002.1"/>
</dbReference>
<name>A0A0D6NJW4_9PROT</name>
<sequence length="121" mass="13023">MTDAQSAELMALVVPRLDDHNQRIAALESGQATLEAGQVRLEQSVTTLTTKMAEYNGENRSRAEAQKQTFEDGINALGASLDGLAKRIDRLGSVRGWAGWAIVTSASAGVATLVSHFWMHP</sequence>
<dbReference type="EMBL" id="BAMX01000012">
    <property type="protein sequence ID" value="GAN65691.1"/>
    <property type="molecule type" value="Genomic_DNA"/>
</dbReference>
<keyword evidence="3" id="KW-1185">Reference proteome</keyword>
<accession>A0A0D6NJW4</accession>
<dbReference type="AlphaFoldDB" id="A0A0D6NJW4"/>
<proteinExistence type="predicted"/>
<accession>A0A6N3SXH0</accession>
<dbReference type="Gene3D" id="1.20.5.340">
    <property type="match status" value="1"/>
</dbReference>
<dbReference type="STRING" id="1231341.Abor_012_030"/>
<keyword evidence="1" id="KW-0472">Membrane</keyword>
<keyword evidence="1" id="KW-1133">Transmembrane helix</keyword>
<dbReference type="Proteomes" id="UP000032670">
    <property type="component" value="Unassembled WGS sequence"/>
</dbReference>
<evidence type="ECO:0000313" key="2">
    <source>
        <dbReference type="EMBL" id="GAN65691.1"/>
    </source>
</evidence>
<comment type="caution">
    <text evidence="2">The sequence shown here is derived from an EMBL/GenBank/DDBJ whole genome shotgun (WGS) entry which is preliminary data.</text>
</comment>
<organism evidence="2 3">
    <name type="scientific">Acetobacter orientalis</name>
    <dbReference type="NCBI Taxonomy" id="146474"/>
    <lineage>
        <taxon>Bacteria</taxon>
        <taxon>Pseudomonadati</taxon>
        <taxon>Pseudomonadota</taxon>
        <taxon>Alphaproteobacteria</taxon>
        <taxon>Acetobacterales</taxon>
        <taxon>Acetobacteraceae</taxon>
        <taxon>Acetobacter</taxon>
    </lineage>
</organism>
<keyword evidence="1" id="KW-0812">Transmembrane</keyword>
<protein>
    <submittedName>
        <fullName evidence="2">Uncharacterized protein</fullName>
    </submittedName>
</protein>